<dbReference type="PANTHER" id="PTHR32089:SF112">
    <property type="entry name" value="LYSOZYME-LIKE PROTEIN-RELATED"/>
    <property type="match status" value="1"/>
</dbReference>
<evidence type="ECO:0000256" key="3">
    <source>
        <dbReference type="ARBA" id="ARBA00023224"/>
    </source>
</evidence>
<evidence type="ECO:0000256" key="1">
    <source>
        <dbReference type="ARBA" id="ARBA00004429"/>
    </source>
</evidence>
<comment type="subcellular location">
    <subcellularLocation>
        <location evidence="1">Cell inner membrane</location>
        <topology evidence="1">Multi-pass membrane protein</topology>
    </subcellularLocation>
</comment>
<keyword evidence="2" id="KW-0997">Cell inner membrane</keyword>
<reference evidence="10 11" key="1">
    <citation type="submission" date="2020-08" db="EMBL/GenBank/DDBJ databases">
        <title>Genomic Encyclopedia of Type Strains, Phase IV (KMG-IV): sequencing the most valuable type-strain genomes for metagenomic binning, comparative biology and taxonomic classification.</title>
        <authorList>
            <person name="Goeker M."/>
        </authorList>
    </citation>
    <scope>NUCLEOTIDE SEQUENCE [LARGE SCALE GENOMIC DNA]</scope>
    <source>
        <strain evidence="10 11">DSM 5686</strain>
    </source>
</reference>
<feature type="transmembrane region" description="Helical" evidence="6">
    <location>
        <begin position="191"/>
        <end position="212"/>
    </location>
</feature>
<comment type="similarity">
    <text evidence="4">Belongs to the methyl-accepting chemotaxis (MCP) protein family.</text>
</comment>
<dbReference type="Gene3D" id="1.10.8.500">
    <property type="entry name" value="HAMP domain in histidine kinase"/>
    <property type="match status" value="1"/>
</dbReference>
<dbReference type="RefSeq" id="WP_182591655.1">
    <property type="nucleotide sequence ID" value="NZ_JACJIM010000002.1"/>
</dbReference>
<dbReference type="InterPro" id="IPR024478">
    <property type="entry name" value="HlyB_4HB_MCP"/>
</dbReference>
<keyword evidence="11" id="KW-1185">Reference proteome</keyword>
<dbReference type="PROSITE" id="PS50885">
    <property type="entry name" value="HAMP"/>
    <property type="match status" value="1"/>
</dbReference>
<dbReference type="PROSITE" id="PS50192">
    <property type="entry name" value="T_SNARE"/>
    <property type="match status" value="1"/>
</dbReference>
<dbReference type="Gene3D" id="1.10.287.950">
    <property type="entry name" value="Methyl-accepting chemotaxis protein"/>
    <property type="match status" value="1"/>
</dbReference>
<dbReference type="SMART" id="SM00283">
    <property type="entry name" value="MA"/>
    <property type="match status" value="1"/>
</dbReference>
<dbReference type="InterPro" id="IPR004090">
    <property type="entry name" value="Chemotax_Me-accpt_rcpt"/>
</dbReference>
<sequence length="563" mass="58667">MRLTTSITAMLGILFGGLALISAAQGSLSLHQLSDIGDAATTLAKNWIPSLEKVGAIEMAASEVRIKQYRLILLSDTPQHRMSNAANLAETHAQLLRARRAYEPLISTAEERKLYDAFTASWSRFEQADHEALRLLESGQEREARALLVNPDVVGMYDTARAALARLVAHDEEAAARNADTAIARVNTASVAAYGGIALALVSALGAAIFGLRHVSRPIAAMTGAMTKLAEGDARADIPFKHRRDEIGAMAAAVQVFKDNLLRTHQLEAEAEVARRHAEAQRRLGMRQLADRFAETVGGIIAEVSASAIGLQTTARSMTATAAVTAEQSTTVAAAAEQAASNVSTVAAAAEELGTSVQEIGRQVDGSANLARGAVDEADQTGALVQKLSEAVSRIGDIVGLISTIAGQTNLLALNATIEAARAGVAGRGFAVVATEVKALAEQTARATEEISSQITRVQASTGEAVSAIGAITARIREINGVATSIAAAVEQQGAATHEIVRNVGQAAAGTSEVTSNIVSVADAAEKTGTAAGQVLVEASRLSERSEHLNAEVARFLETVRAA</sequence>
<keyword evidence="6" id="KW-0812">Transmembrane</keyword>
<proteinExistence type="inferred from homology"/>
<dbReference type="Pfam" id="PF00015">
    <property type="entry name" value="MCPsignal"/>
    <property type="match status" value="1"/>
</dbReference>
<dbReference type="Proteomes" id="UP000565455">
    <property type="component" value="Unassembled WGS sequence"/>
</dbReference>
<dbReference type="InterPro" id="IPR004089">
    <property type="entry name" value="MCPsignal_dom"/>
</dbReference>
<evidence type="ECO:0000256" key="6">
    <source>
        <dbReference type="SAM" id="Phobius"/>
    </source>
</evidence>
<organism evidence="10 11">
    <name type="scientific">Methylobacterium fujisawaense</name>
    <dbReference type="NCBI Taxonomy" id="107400"/>
    <lineage>
        <taxon>Bacteria</taxon>
        <taxon>Pseudomonadati</taxon>
        <taxon>Pseudomonadota</taxon>
        <taxon>Alphaproteobacteria</taxon>
        <taxon>Hyphomicrobiales</taxon>
        <taxon>Methylobacteriaceae</taxon>
        <taxon>Methylobacterium</taxon>
    </lineage>
</organism>
<feature type="domain" description="HAMP" evidence="9">
    <location>
        <begin position="213"/>
        <end position="266"/>
    </location>
</feature>
<dbReference type="InterPro" id="IPR003660">
    <property type="entry name" value="HAMP_dom"/>
</dbReference>
<keyword evidence="6" id="KW-0472">Membrane</keyword>
<dbReference type="InterPro" id="IPR000727">
    <property type="entry name" value="T_SNARE_dom"/>
</dbReference>
<evidence type="ECO:0000259" key="8">
    <source>
        <dbReference type="PROSITE" id="PS50192"/>
    </source>
</evidence>
<dbReference type="PRINTS" id="PR00260">
    <property type="entry name" value="CHEMTRNSDUCR"/>
</dbReference>
<evidence type="ECO:0000256" key="4">
    <source>
        <dbReference type="ARBA" id="ARBA00029447"/>
    </source>
</evidence>
<dbReference type="Pfam" id="PF12729">
    <property type="entry name" value="4HB_MCP_1"/>
    <property type="match status" value="1"/>
</dbReference>
<name>A0ABR6D7H7_9HYPH</name>
<keyword evidence="3 5" id="KW-0807">Transducer</keyword>
<comment type="caution">
    <text evidence="10">The sequence shown here is derived from an EMBL/GenBank/DDBJ whole genome shotgun (WGS) entry which is preliminary data.</text>
</comment>
<dbReference type="PROSITE" id="PS50111">
    <property type="entry name" value="CHEMOTAXIS_TRANSDUC_2"/>
    <property type="match status" value="1"/>
</dbReference>
<dbReference type="SUPFAM" id="SSF58104">
    <property type="entry name" value="Methyl-accepting chemotaxis protein (MCP) signaling domain"/>
    <property type="match status" value="1"/>
</dbReference>
<keyword evidence="6" id="KW-1133">Transmembrane helix</keyword>
<evidence type="ECO:0000256" key="2">
    <source>
        <dbReference type="ARBA" id="ARBA00022519"/>
    </source>
</evidence>
<protein>
    <submittedName>
        <fullName evidence="10">Methyl-accepting chemotaxis protein</fullName>
    </submittedName>
</protein>
<evidence type="ECO:0000259" key="9">
    <source>
        <dbReference type="PROSITE" id="PS50885"/>
    </source>
</evidence>
<dbReference type="EMBL" id="JACJIM010000002">
    <property type="protein sequence ID" value="MBA9062044.1"/>
    <property type="molecule type" value="Genomic_DNA"/>
</dbReference>
<evidence type="ECO:0000313" key="10">
    <source>
        <dbReference type="EMBL" id="MBA9062044.1"/>
    </source>
</evidence>
<keyword evidence="2" id="KW-1003">Cell membrane</keyword>
<dbReference type="PANTHER" id="PTHR32089">
    <property type="entry name" value="METHYL-ACCEPTING CHEMOTAXIS PROTEIN MCPB"/>
    <property type="match status" value="1"/>
</dbReference>
<evidence type="ECO:0000259" key="7">
    <source>
        <dbReference type="PROSITE" id="PS50111"/>
    </source>
</evidence>
<feature type="domain" description="Methyl-accepting transducer" evidence="7">
    <location>
        <begin position="293"/>
        <end position="543"/>
    </location>
</feature>
<gene>
    <name evidence="10" type="ORF">GGQ91_001421</name>
</gene>
<dbReference type="GeneID" id="96603156"/>
<dbReference type="CDD" id="cd06225">
    <property type="entry name" value="HAMP"/>
    <property type="match status" value="1"/>
</dbReference>
<evidence type="ECO:0000313" key="11">
    <source>
        <dbReference type="Proteomes" id="UP000565455"/>
    </source>
</evidence>
<dbReference type="Pfam" id="PF00672">
    <property type="entry name" value="HAMP"/>
    <property type="match status" value="1"/>
</dbReference>
<evidence type="ECO:0000256" key="5">
    <source>
        <dbReference type="PROSITE-ProRule" id="PRU00284"/>
    </source>
</evidence>
<dbReference type="SMART" id="SM00304">
    <property type="entry name" value="HAMP"/>
    <property type="match status" value="1"/>
</dbReference>
<feature type="domain" description="T-SNARE coiled-coil homology" evidence="8">
    <location>
        <begin position="459"/>
        <end position="521"/>
    </location>
</feature>
<accession>A0ABR6D7H7</accession>